<name>A0A366G604_9GAMM</name>
<protein>
    <submittedName>
        <fullName evidence="2">Uncharacterized protein</fullName>
    </submittedName>
</protein>
<dbReference type="Proteomes" id="UP000252995">
    <property type="component" value="Unassembled WGS sequence"/>
</dbReference>
<feature type="transmembrane region" description="Helical" evidence="1">
    <location>
        <begin position="34"/>
        <end position="57"/>
    </location>
</feature>
<evidence type="ECO:0000256" key="1">
    <source>
        <dbReference type="SAM" id="Phobius"/>
    </source>
</evidence>
<evidence type="ECO:0000313" key="2">
    <source>
        <dbReference type="EMBL" id="RBP21740.1"/>
    </source>
</evidence>
<evidence type="ECO:0000313" key="3">
    <source>
        <dbReference type="Proteomes" id="UP000252995"/>
    </source>
</evidence>
<organism evidence="2 3">
    <name type="scientific">Marinobacter pelagius</name>
    <dbReference type="NCBI Taxonomy" id="379482"/>
    <lineage>
        <taxon>Bacteria</taxon>
        <taxon>Pseudomonadati</taxon>
        <taxon>Pseudomonadota</taxon>
        <taxon>Gammaproteobacteria</taxon>
        <taxon>Pseudomonadales</taxon>
        <taxon>Marinobacteraceae</taxon>
        <taxon>Marinobacter</taxon>
    </lineage>
</organism>
<comment type="caution">
    <text evidence="2">The sequence shown here is derived from an EMBL/GenBank/DDBJ whole genome shotgun (WGS) entry which is preliminary data.</text>
</comment>
<dbReference type="EMBL" id="QNRO01000030">
    <property type="protein sequence ID" value="RBP21740.1"/>
    <property type="molecule type" value="Genomic_DNA"/>
</dbReference>
<keyword evidence="1" id="KW-0812">Transmembrane</keyword>
<gene>
    <name evidence="2" type="ORF">DET50_13031</name>
</gene>
<reference evidence="2 3" key="1">
    <citation type="submission" date="2018-06" db="EMBL/GenBank/DDBJ databases">
        <title>Freshwater and sediment microbial communities from various areas in North America, analyzing microbe dynamics in response to fracking.</title>
        <authorList>
            <person name="Lamendella R."/>
        </authorList>
    </citation>
    <scope>NUCLEOTIDE SEQUENCE [LARGE SCALE GENOMIC DNA]</scope>
    <source>
        <strain evidence="2 3">114J</strain>
    </source>
</reference>
<keyword evidence="1" id="KW-0472">Membrane</keyword>
<proteinExistence type="predicted"/>
<sequence>MDYIPIVLPLIAGAVFALVVFVRRGTRPTSKRGLLKLAVIAGGFVAIALAAAIHLALNGGIS</sequence>
<accession>A0A366G604</accession>
<dbReference type="AlphaFoldDB" id="A0A366G604"/>
<keyword evidence="1" id="KW-1133">Transmembrane helix</keyword>
<feature type="transmembrane region" description="Helical" evidence="1">
    <location>
        <begin position="6"/>
        <end position="22"/>
    </location>
</feature>